<evidence type="ECO:0000256" key="1">
    <source>
        <dbReference type="SAM" id="MobiDB-lite"/>
    </source>
</evidence>
<name>A0A2T2P1U7_CORCC</name>
<feature type="region of interest" description="Disordered" evidence="1">
    <location>
        <begin position="201"/>
        <end position="231"/>
    </location>
</feature>
<feature type="compositionally biased region" description="Polar residues" evidence="1">
    <location>
        <begin position="109"/>
        <end position="119"/>
    </location>
</feature>
<evidence type="ECO:0000313" key="2">
    <source>
        <dbReference type="EMBL" id="PSN71641.1"/>
    </source>
</evidence>
<evidence type="ECO:0000313" key="3">
    <source>
        <dbReference type="Proteomes" id="UP000240883"/>
    </source>
</evidence>
<dbReference type="Proteomes" id="UP000240883">
    <property type="component" value="Unassembled WGS sequence"/>
</dbReference>
<dbReference type="OrthoDB" id="3785169at2759"/>
<keyword evidence="3" id="KW-1185">Reference proteome</keyword>
<reference evidence="2 3" key="1">
    <citation type="journal article" date="2018" name="Front. Microbiol.">
        <title>Genome-Wide Analysis of Corynespora cassiicola Leaf Fall Disease Putative Effectors.</title>
        <authorList>
            <person name="Lopez D."/>
            <person name="Ribeiro S."/>
            <person name="Label P."/>
            <person name="Fumanal B."/>
            <person name="Venisse J.S."/>
            <person name="Kohler A."/>
            <person name="de Oliveira R.R."/>
            <person name="Labutti K."/>
            <person name="Lipzen A."/>
            <person name="Lail K."/>
            <person name="Bauer D."/>
            <person name="Ohm R.A."/>
            <person name="Barry K.W."/>
            <person name="Spatafora J."/>
            <person name="Grigoriev I.V."/>
            <person name="Martin F.M."/>
            <person name="Pujade-Renaud V."/>
        </authorList>
    </citation>
    <scope>NUCLEOTIDE SEQUENCE [LARGE SCALE GENOMIC DNA]</scope>
    <source>
        <strain evidence="2 3">Philippines</strain>
    </source>
</reference>
<accession>A0A2T2P1U7</accession>
<protein>
    <submittedName>
        <fullName evidence="2">Uncharacterized protein</fullName>
    </submittedName>
</protein>
<dbReference type="AlphaFoldDB" id="A0A2T2P1U7"/>
<feature type="region of interest" description="Disordered" evidence="1">
    <location>
        <begin position="99"/>
        <end position="124"/>
    </location>
</feature>
<organism evidence="2 3">
    <name type="scientific">Corynespora cassiicola Philippines</name>
    <dbReference type="NCBI Taxonomy" id="1448308"/>
    <lineage>
        <taxon>Eukaryota</taxon>
        <taxon>Fungi</taxon>
        <taxon>Dikarya</taxon>
        <taxon>Ascomycota</taxon>
        <taxon>Pezizomycotina</taxon>
        <taxon>Dothideomycetes</taxon>
        <taxon>Pleosporomycetidae</taxon>
        <taxon>Pleosporales</taxon>
        <taxon>Corynesporascaceae</taxon>
        <taxon>Corynespora</taxon>
    </lineage>
</organism>
<gene>
    <name evidence="2" type="ORF">BS50DRAFT_232555</name>
</gene>
<feature type="compositionally biased region" description="Basic residues" evidence="1">
    <location>
        <begin position="207"/>
        <end position="224"/>
    </location>
</feature>
<dbReference type="EMBL" id="KZ678130">
    <property type="protein sequence ID" value="PSN71641.1"/>
    <property type="molecule type" value="Genomic_DNA"/>
</dbReference>
<sequence length="338" mass="38141">MKFILPYPGNMEVAYCAYLIRRDIRGLMNRAKKNIKGKAEKLKGVFKKPKDDNAVEFVEFEDTHYNPEDVPAVSDPTPTPTPKPISIFASRIISKITSKAKTTDDDHSSCPSTGYQDPQQPKPDTLYEFLKDKSDHWYYKRPTKGFDSHHEGFLKRGIKVFMDLMLLACPSNTAYDVLRDRRAFPDESQLLELFELAADEDDEDKGKGKRKRKGKRKGKGKSKGKPIAGLPAVHGNDRQQINLLLSVIRRTAGLAGGGDVAGFPPPSILWYAFLVASVDCSATMAIMEALLDLACPGVDAQSMILRAGNVNNLLRGHERDEWRWRFRRIFFPEYDAPF</sequence>
<proteinExistence type="predicted"/>